<dbReference type="OrthoDB" id="5835829at2759"/>
<protein>
    <recommendedName>
        <fullName evidence="5">UDP-Glycosyltransferase superfamily protein</fullName>
    </recommendedName>
</protein>
<keyword evidence="4" id="KW-1185">Reference proteome</keyword>
<dbReference type="PANTHER" id="PTHR48045">
    <property type="entry name" value="UDP-GLYCOSYLTRANSFERASE 72B1"/>
    <property type="match status" value="1"/>
</dbReference>
<dbReference type="PANTHER" id="PTHR48045:SF21">
    <property type="entry name" value="UDP-GLYCOSYLTRANSFERASE 83A1"/>
    <property type="match status" value="1"/>
</dbReference>
<evidence type="ECO:0000313" key="4">
    <source>
        <dbReference type="Proteomes" id="UP000585474"/>
    </source>
</evidence>
<dbReference type="GO" id="GO:0008194">
    <property type="term" value="F:UDP-glycosyltransferase activity"/>
    <property type="evidence" value="ECO:0007669"/>
    <property type="project" value="InterPro"/>
</dbReference>
<dbReference type="Pfam" id="PF00201">
    <property type="entry name" value="UDPGT"/>
    <property type="match status" value="1"/>
</dbReference>
<gene>
    <name evidence="3" type="ORF">Acr_02g0011820</name>
</gene>
<dbReference type="InterPro" id="IPR002213">
    <property type="entry name" value="UDP_glucos_trans"/>
</dbReference>
<dbReference type="SUPFAM" id="SSF53756">
    <property type="entry name" value="UDP-Glycosyltransferase/glycogen phosphorylase"/>
    <property type="match status" value="1"/>
</dbReference>
<name>A0A7J0E9F8_9ERIC</name>
<accession>A0A7J0E9F8</accession>
<keyword evidence="1" id="KW-0808">Transferase</keyword>
<keyword evidence="2" id="KW-0284">Flavonoid biosynthesis</keyword>
<dbReference type="CDD" id="cd03784">
    <property type="entry name" value="GT1_Gtf-like"/>
    <property type="match status" value="1"/>
</dbReference>
<dbReference type="Gene3D" id="3.40.50.2000">
    <property type="entry name" value="Glycogen Phosphorylase B"/>
    <property type="match status" value="2"/>
</dbReference>
<dbReference type="AlphaFoldDB" id="A0A7J0E9F8"/>
<dbReference type="Proteomes" id="UP000585474">
    <property type="component" value="Unassembled WGS sequence"/>
</dbReference>
<proteinExistence type="predicted"/>
<organism evidence="3 4">
    <name type="scientific">Actinidia rufa</name>
    <dbReference type="NCBI Taxonomy" id="165716"/>
    <lineage>
        <taxon>Eukaryota</taxon>
        <taxon>Viridiplantae</taxon>
        <taxon>Streptophyta</taxon>
        <taxon>Embryophyta</taxon>
        <taxon>Tracheophyta</taxon>
        <taxon>Spermatophyta</taxon>
        <taxon>Magnoliopsida</taxon>
        <taxon>eudicotyledons</taxon>
        <taxon>Gunneridae</taxon>
        <taxon>Pentapetalae</taxon>
        <taxon>asterids</taxon>
        <taxon>Ericales</taxon>
        <taxon>Actinidiaceae</taxon>
        <taxon>Actinidia</taxon>
    </lineage>
</organism>
<evidence type="ECO:0000256" key="2">
    <source>
        <dbReference type="ARBA" id="ARBA00023241"/>
    </source>
</evidence>
<evidence type="ECO:0000256" key="1">
    <source>
        <dbReference type="ARBA" id="ARBA00022679"/>
    </source>
</evidence>
<evidence type="ECO:0000313" key="3">
    <source>
        <dbReference type="EMBL" id="GFY82942.1"/>
    </source>
</evidence>
<evidence type="ECO:0008006" key="5">
    <source>
        <dbReference type="Google" id="ProtNLM"/>
    </source>
</evidence>
<dbReference type="EMBL" id="BJWL01000002">
    <property type="protein sequence ID" value="GFY82942.1"/>
    <property type="molecule type" value="Genomic_DNA"/>
</dbReference>
<sequence>MGKPHVLAIPYPAQDDMIPPLELVQCPKFGFKVNTEFNHTRVTNALLDKQKGSWKSSEKINGSDDDKITCIIADEHLGWPLEFVENMGIRRVAFWPAAAALLALGFSISKLIDAGITNDNDMTDERCDAYPKRFRERVATRGRIVGLAPQHKVLSHHSVACFLSHCDWNSTVEGLSNGVPFLCWPYFGDQFLNQSYICDVWKVGLGLIEMKVGSSDKETCRTGWSNCLTIRHSKKGLWIYRK</sequence>
<comment type="caution">
    <text evidence="3">The sequence shown here is derived from an EMBL/GenBank/DDBJ whole genome shotgun (WGS) entry which is preliminary data.</text>
</comment>
<dbReference type="GO" id="GO:0009813">
    <property type="term" value="P:flavonoid biosynthetic process"/>
    <property type="evidence" value="ECO:0007669"/>
    <property type="project" value="UniProtKB-KW"/>
</dbReference>
<reference evidence="3 4" key="1">
    <citation type="submission" date="2019-07" db="EMBL/GenBank/DDBJ databases">
        <title>De Novo Assembly of kiwifruit Actinidia rufa.</title>
        <authorList>
            <person name="Sugita-Konishi S."/>
            <person name="Sato K."/>
            <person name="Mori E."/>
            <person name="Abe Y."/>
            <person name="Kisaki G."/>
            <person name="Hamano K."/>
            <person name="Suezawa K."/>
            <person name="Otani M."/>
            <person name="Fukuda T."/>
            <person name="Manabe T."/>
            <person name="Gomi K."/>
            <person name="Tabuchi M."/>
            <person name="Akimitsu K."/>
            <person name="Kataoka I."/>
        </authorList>
    </citation>
    <scope>NUCLEOTIDE SEQUENCE [LARGE SCALE GENOMIC DNA]</scope>
    <source>
        <strain evidence="4">cv. Fuchu</strain>
    </source>
</reference>